<dbReference type="EMBL" id="CABPSK010000001">
    <property type="protein sequence ID" value="VVD78763.1"/>
    <property type="molecule type" value="Genomic_DNA"/>
</dbReference>
<dbReference type="InterPro" id="IPR036388">
    <property type="entry name" value="WH-like_DNA-bd_sf"/>
</dbReference>
<keyword evidence="3" id="KW-1185">Reference proteome</keyword>
<dbReference type="Gene3D" id="1.10.10.10">
    <property type="entry name" value="Winged helix-like DNA-binding domain superfamily/Winged helix DNA-binding domain"/>
    <property type="match status" value="1"/>
</dbReference>
<protein>
    <submittedName>
        <fullName evidence="2">Transcriptional regulator</fullName>
    </submittedName>
</protein>
<dbReference type="GeneID" id="300403071"/>
<feature type="domain" description="HTH iclR-type" evidence="1">
    <location>
        <begin position="44"/>
        <end position="76"/>
    </location>
</feature>
<dbReference type="AlphaFoldDB" id="A0A5E4SVH0"/>
<evidence type="ECO:0000313" key="2">
    <source>
        <dbReference type="EMBL" id="VVD78763.1"/>
    </source>
</evidence>
<sequence>MPDGTLAPNAPNVGSDPISRAEQALARLLFTLAQGRQGGHEAGRDAFSLARLAKRSELPMSDLLRYLSVLSEAGWVDIEDGERGLRLVRLTDTGRAQYSSLL</sequence>
<dbReference type="RefSeq" id="WP_150678351.1">
    <property type="nucleotide sequence ID" value="NZ_CABPSK010000001.1"/>
</dbReference>
<dbReference type="Pfam" id="PF09339">
    <property type="entry name" value="HTH_IclR"/>
    <property type="match status" value="1"/>
</dbReference>
<proteinExistence type="predicted"/>
<gene>
    <name evidence="2" type="ORF">PPN31114_01015</name>
</gene>
<name>A0A5E4SVH0_9BURK</name>
<evidence type="ECO:0000313" key="3">
    <source>
        <dbReference type="Proteomes" id="UP000366945"/>
    </source>
</evidence>
<dbReference type="SUPFAM" id="SSF46785">
    <property type="entry name" value="Winged helix' DNA-binding domain"/>
    <property type="match status" value="1"/>
</dbReference>
<accession>A0A5E4SVH0</accession>
<dbReference type="InterPro" id="IPR036390">
    <property type="entry name" value="WH_DNA-bd_sf"/>
</dbReference>
<reference evidence="2 3" key="1">
    <citation type="submission" date="2019-08" db="EMBL/GenBank/DDBJ databases">
        <authorList>
            <person name="Peeters C."/>
        </authorList>
    </citation>
    <scope>NUCLEOTIDE SEQUENCE [LARGE SCALE GENOMIC DNA]</scope>
    <source>
        <strain evidence="2 3">LMG 31114</strain>
    </source>
</reference>
<organism evidence="2 3">
    <name type="scientific">Pandoraea pneumonica</name>
    <dbReference type="NCBI Taxonomy" id="2508299"/>
    <lineage>
        <taxon>Bacteria</taxon>
        <taxon>Pseudomonadati</taxon>
        <taxon>Pseudomonadota</taxon>
        <taxon>Betaproteobacteria</taxon>
        <taxon>Burkholderiales</taxon>
        <taxon>Burkholderiaceae</taxon>
        <taxon>Pandoraea</taxon>
    </lineage>
</organism>
<dbReference type="Proteomes" id="UP000366945">
    <property type="component" value="Unassembled WGS sequence"/>
</dbReference>
<evidence type="ECO:0000259" key="1">
    <source>
        <dbReference type="Pfam" id="PF09339"/>
    </source>
</evidence>
<dbReference type="InterPro" id="IPR005471">
    <property type="entry name" value="Tscrpt_reg_IclR_N"/>
</dbReference>
<dbReference type="OrthoDB" id="8777588at2"/>